<keyword evidence="7" id="KW-0963">Cytoplasm</keyword>
<feature type="compositionally biased region" description="Basic and acidic residues" evidence="8">
    <location>
        <begin position="22"/>
        <end position="32"/>
    </location>
</feature>
<dbReference type="NCBIfam" id="TIGR00407">
    <property type="entry name" value="proA"/>
    <property type="match status" value="1"/>
</dbReference>
<evidence type="ECO:0000256" key="7">
    <source>
        <dbReference type="HAMAP-Rule" id="MF_00412"/>
    </source>
</evidence>
<comment type="similarity">
    <text evidence="7">Belongs to the gamma-glutamyl phosphate reductase family.</text>
</comment>
<dbReference type="EC" id="1.2.1.41" evidence="7"/>
<feature type="region of interest" description="Disordered" evidence="8">
    <location>
        <begin position="1"/>
        <end position="32"/>
    </location>
</feature>
<dbReference type="Gene3D" id="3.40.309.10">
    <property type="entry name" value="Aldehyde Dehydrogenase, Chain A, domain 2"/>
    <property type="match status" value="1"/>
</dbReference>
<evidence type="ECO:0000256" key="5">
    <source>
        <dbReference type="ARBA" id="ARBA00023002"/>
    </source>
</evidence>
<name>A0A1H1DHH3_9ACTN</name>
<accession>A0A1H1DHH3</accession>
<dbReference type="PANTHER" id="PTHR11063:SF8">
    <property type="entry name" value="DELTA-1-PYRROLINE-5-CARBOXYLATE SYNTHASE"/>
    <property type="match status" value="1"/>
</dbReference>
<evidence type="ECO:0000256" key="8">
    <source>
        <dbReference type="SAM" id="MobiDB-lite"/>
    </source>
</evidence>
<dbReference type="PANTHER" id="PTHR11063">
    <property type="entry name" value="GLUTAMATE SEMIALDEHYDE DEHYDROGENASE"/>
    <property type="match status" value="1"/>
</dbReference>
<dbReference type="STRING" id="995062.SAMN04489718_2082"/>
<proteinExistence type="inferred from homology"/>
<dbReference type="Gene3D" id="3.40.605.10">
    <property type="entry name" value="Aldehyde Dehydrogenase, Chain A, domain 1"/>
    <property type="match status" value="1"/>
</dbReference>
<organism evidence="10 11">
    <name type="scientific">Actinopolyspora saharensis</name>
    <dbReference type="NCBI Taxonomy" id="995062"/>
    <lineage>
        <taxon>Bacteria</taxon>
        <taxon>Bacillati</taxon>
        <taxon>Actinomycetota</taxon>
        <taxon>Actinomycetes</taxon>
        <taxon>Actinopolysporales</taxon>
        <taxon>Actinopolysporaceae</taxon>
        <taxon>Actinopolyspora</taxon>
    </lineage>
</organism>
<dbReference type="EMBL" id="FNKO01000002">
    <property type="protein sequence ID" value="SDQ75887.1"/>
    <property type="molecule type" value="Genomic_DNA"/>
</dbReference>
<dbReference type="PROSITE" id="PS01223">
    <property type="entry name" value="PROA"/>
    <property type="match status" value="1"/>
</dbReference>
<dbReference type="InterPro" id="IPR016161">
    <property type="entry name" value="Ald_DH/histidinol_DH"/>
</dbReference>
<keyword evidence="5 7" id="KW-0560">Oxidoreductase</keyword>
<dbReference type="InterPro" id="IPR016162">
    <property type="entry name" value="Ald_DH_N"/>
</dbReference>
<dbReference type="RefSeq" id="WP_217637831.1">
    <property type="nucleotide sequence ID" value="NZ_FNKO01000002.1"/>
</dbReference>
<reference evidence="11" key="1">
    <citation type="submission" date="2016-10" db="EMBL/GenBank/DDBJ databases">
        <authorList>
            <person name="Varghese N."/>
            <person name="Submissions S."/>
        </authorList>
    </citation>
    <scope>NUCLEOTIDE SEQUENCE [LARGE SCALE GENOMIC DNA]</scope>
    <source>
        <strain evidence="11">DSM 45459</strain>
    </source>
</reference>
<dbReference type="CDD" id="cd07079">
    <property type="entry name" value="ALDH_F18-19_ProA-GPR"/>
    <property type="match status" value="1"/>
</dbReference>
<evidence type="ECO:0000256" key="6">
    <source>
        <dbReference type="ARBA" id="ARBA00049024"/>
    </source>
</evidence>
<dbReference type="PIRSF" id="PIRSF000151">
    <property type="entry name" value="GPR"/>
    <property type="match status" value="1"/>
</dbReference>
<dbReference type="GO" id="GO:0050661">
    <property type="term" value="F:NADP binding"/>
    <property type="evidence" value="ECO:0007669"/>
    <property type="project" value="InterPro"/>
</dbReference>
<dbReference type="GO" id="GO:0005737">
    <property type="term" value="C:cytoplasm"/>
    <property type="evidence" value="ECO:0007669"/>
    <property type="project" value="UniProtKB-SubCell"/>
</dbReference>
<gene>
    <name evidence="7" type="primary">proA</name>
    <name evidence="10" type="ORF">SAMN04489718_2082</name>
</gene>
<sequence>MSIDTESGDGQVAVAESPETGQDLRERVREDARRARRAANELGLATRNTKDALLHALADALRDRCDEILAANALDVEAARASGTEASLVDRLSLSPERVRGMAEGLRTVAELPDPVGEVVRGSVLGNGLRLQQVRVPFGVVGMVYEGRPNVTVDAAGLALKSGNAVLLRGSASAERSNAALVSVLTDVLREHELPADAVRLLPCHDRSSVHHLVTARGLVDVVIPRGGAGLISAVVEQATVPAIETGVGNCHLYVDAAADRRTALDVLLNSKTRRYGVCNSAENLLVHRDIAESFVPEAVEALRAEGVTVHADERFLALAGGGEGVVPATEEDWDTEYLSADIAASVVDSLPDAVEHIAAHGSGHTEAIVTDDLRASQQFTARVDAAAVMVNASTAFTDGGEFGMGAEIGISTQKLHARGPMALPELTTTKWLVHGEGQVRPAN</sequence>
<dbReference type="HAMAP" id="MF_00412">
    <property type="entry name" value="ProA"/>
    <property type="match status" value="1"/>
</dbReference>
<dbReference type="InterPro" id="IPR020593">
    <property type="entry name" value="G-glutamylP_reductase_CS"/>
</dbReference>
<dbReference type="GO" id="GO:0055129">
    <property type="term" value="P:L-proline biosynthetic process"/>
    <property type="evidence" value="ECO:0007669"/>
    <property type="project" value="UniProtKB-UniRule"/>
</dbReference>
<feature type="domain" description="Aldehyde dehydrogenase" evidence="9">
    <location>
        <begin position="25"/>
        <end position="305"/>
    </location>
</feature>
<dbReference type="GO" id="GO:0004350">
    <property type="term" value="F:glutamate-5-semialdehyde dehydrogenase activity"/>
    <property type="evidence" value="ECO:0007669"/>
    <property type="project" value="UniProtKB-UniRule"/>
</dbReference>
<dbReference type="Proteomes" id="UP000199301">
    <property type="component" value="Unassembled WGS sequence"/>
</dbReference>
<dbReference type="Pfam" id="PF00171">
    <property type="entry name" value="Aldedh"/>
    <property type="match status" value="1"/>
</dbReference>
<evidence type="ECO:0000256" key="4">
    <source>
        <dbReference type="ARBA" id="ARBA00022857"/>
    </source>
</evidence>
<comment type="catalytic activity">
    <reaction evidence="6 7">
        <text>L-glutamate 5-semialdehyde + phosphate + NADP(+) = L-glutamyl 5-phosphate + NADPH + H(+)</text>
        <dbReference type="Rhea" id="RHEA:19541"/>
        <dbReference type="ChEBI" id="CHEBI:15378"/>
        <dbReference type="ChEBI" id="CHEBI:43474"/>
        <dbReference type="ChEBI" id="CHEBI:57783"/>
        <dbReference type="ChEBI" id="CHEBI:58066"/>
        <dbReference type="ChEBI" id="CHEBI:58274"/>
        <dbReference type="ChEBI" id="CHEBI:58349"/>
        <dbReference type="EC" id="1.2.1.41"/>
    </reaction>
</comment>
<evidence type="ECO:0000313" key="11">
    <source>
        <dbReference type="Proteomes" id="UP000199301"/>
    </source>
</evidence>
<protein>
    <recommendedName>
        <fullName evidence="7">Gamma-glutamyl phosphate reductase</fullName>
        <shortName evidence="7">GPR</shortName>
        <ecNumber evidence="7">1.2.1.41</ecNumber>
    </recommendedName>
    <alternativeName>
        <fullName evidence="7">Glutamate-5-semialdehyde dehydrogenase</fullName>
    </alternativeName>
    <alternativeName>
        <fullName evidence="7">Glutamyl-gamma-semialdehyde dehydrogenase</fullName>
        <shortName evidence="7">GSA dehydrogenase</shortName>
    </alternativeName>
</protein>
<evidence type="ECO:0000313" key="10">
    <source>
        <dbReference type="EMBL" id="SDQ75887.1"/>
    </source>
</evidence>
<evidence type="ECO:0000259" key="9">
    <source>
        <dbReference type="Pfam" id="PF00171"/>
    </source>
</evidence>
<dbReference type="InterPro" id="IPR016163">
    <property type="entry name" value="Ald_DH_C"/>
</dbReference>
<comment type="pathway">
    <text evidence="1 7">Amino-acid biosynthesis; L-proline biosynthesis; L-glutamate 5-semialdehyde from L-glutamate: step 2/2.</text>
</comment>
<keyword evidence="3 7" id="KW-0641">Proline biosynthesis</keyword>
<dbReference type="SUPFAM" id="SSF53720">
    <property type="entry name" value="ALDH-like"/>
    <property type="match status" value="1"/>
</dbReference>
<evidence type="ECO:0000256" key="1">
    <source>
        <dbReference type="ARBA" id="ARBA00004985"/>
    </source>
</evidence>
<evidence type="ECO:0000256" key="3">
    <source>
        <dbReference type="ARBA" id="ARBA00022650"/>
    </source>
</evidence>
<comment type="function">
    <text evidence="7">Catalyzes the NADPH-dependent reduction of L-glutamate 5-phosphate into L-glutamate 5-semialdehyde and phosphate. The product spontaneously undergoes cyclization to form 1-pyrroline-5-carboxylate.</text>
</comment>
<dbReference type="FunFam" id="3.40.309.10:FF:000006">
    <property type="entry name" value="Gamma-glutamyl phosphate reductase"/>
    <property type="match status" value="1"/>
</dbReference>
<keyword evidence="11" id="KW-1185">Reference proteome</keyword>
<dbReference type="UniPathway" id="UPA00098">
    <property type="reaction ID" value="UER00360"/>
</dbReference>
<evidence type="ECO:0000256" key="2">
    <source>
        <dbReference type="ARBA" id="ARBA00022605"/>
    </source>
</evidence>
<dbReference type="InterPro" id="IPR000965">
    <property type="entry name" value="GPR_dom"/>
</dbReference>
<keyword evidence="4 7" id="KW-0521">NADP</keyword>
<keyword evidence="2 7" id="KW-0028">Amino-acid biosynthesis</keyword>
<dbReference type="NCBIfam" id="NF001221">
    <property type="entry name" value="PRK00197.1"/>
    <property type="match status" value="1"/>
</dbReference>
<dbReference type="AlphaFoldDB" id="A0A1H1DHH3"/>
<dbReference type="InterPro" id="IPR012134">
    <property type="entry name" value="Glu-5-SA_DH"/>
</dbReference>
<dbReference type="InterPro" id="IPR015590">
    <property type="entry name" value="Aldehyde_DH_dom"/>
</dbReference>
<comment type="subcellular location">
    <subcellularLocation>
        <location evidence="7">Cytoplasm</location>
    </subcellularLocation>
</comment>